<comment type="caution">
    <text evidence="1">The sequence shown here is derived from an EMBL/GenBank/DDBJ whole genome shotgun (WGS) entry which is preliminary data.</text>
</comment>
<dbReference type="EMBL" id="JAACXV010023641">
    <property type="protein sequence ID" value="KAF7262909.1"/>
    <property type="molecule type" value="Genomic_DNA"/>
</dbReference>
<evidence type="ECO:0000313" key="1">
    <source>
        <dbReference type="EMBL" id="KAF7262909.1"/>
    </source>
</evidence>
<dbReference type="Proteomes" id="UP000625711">
    <property type="component" value="Unassembled WGS sequence"/>
</dbReference>
<dbReference type="AlphaFoldDB" id="A0A834HKD5"/>
<accession>A0A834HKD5</accession>
<feature type="non-terminal residue" evidence="1">
    <location>
        <position position="48"/>
    </location>
</feature>
<protein>
    <submittedName>
        <fullName evidence="1">Uncharacterized protein</fullName>
    </submittedName>
</protein>
<keyword evidence="2" id="KW-1185">Reference proteome</keyword>
<organism evidence="1 2">
    <name type="scientific">Rhynchophorus ferrugineus</name>
    <name type="common">Red palm weevil</name>
    <name type="synonym">Curculio ferrugineus</name>
    <dbReference type="NCBI Taxonomy" id="354439"/>
    <lineage>
        <taxon>Eukaryota</taxon>
        <taxon>Metazoa</taxon>
        <taxon>Ecdysozoa</taxon>
        <taxon>Arthropoda</taxon>
        <taxon>Hexapoda</taxon>
        <taxon>Insecta</taxon>
        <taxon>Pterygota</taxon>
        <taxon>Neoptera</taxon>
        <taxon>Endopterygota</taxon>
        <taxon>Coleoptera</taxon>
        <taxon>Polyphaga</taxon>
        <taxon>Cucujiformia</taxon>
        <taxon>Curculionidae</taxon>
        <taxon>Dryophthorinae</taxon>
        <taxon>Rhynchophorus</taxon>
    </lineage>
</organism>
<sequence>MLFIKAFERDADAASEQRRDACLPVPSSLFSTSKENREKIVRRSFSLK</sequence>
<evidence type="ECO:0000313" key="2">
    <source>
        <dbReference type="Proteomes" id="UP000625711"/>
    </source>
</evidence>
<gene>
    <name evidence="1" type="ORF">GWI33_003857</name>
</gene>
<reference evidence="1" key="1">
    <citation type="submission" date="2020-08" db="EMBL/GenBank/DDBJ databases">
        <title>Genome sequencing and assembly of the red palm weevil Rhynchophorus ferrugineus.</title>
        <authorList>
            <person name="Dias G.B."/>
            <person name="Bergman C.M."/>
            <person name="Manee M."/>
        </authorList>
    </citation>
    <scope>NUCLEOTIDE SEQUENCE</scope>
    <source>
        <strain evidence="1">AA-2017</strain>
        <tissue evidence="1">Whole larva</tissue>
    </source>
</reference>
<name>A0A834HKD5_RHYFE</name>
<proteinExistence type="predicted"/>